<dbReference type="Pfam" id="PF00622">
    <property type="entry name" value="SPRY"/>
    <property type="match status" value="1"/>
</dbReference>
<dbReference type="OMA" id="CDEISII"/>
<evidence type="ECO:0000256" key="3">
    <source>
        <dbReference type="SAM" id="MobiDB-lite"/>
    </source>
</evidence>
<dbReference type="InterPro" id="IPR003877">
    <property type="entry name" value="SPRY_dom"/>
</dbReference>
<dbReference type="Proteomes" id="UP000824469">
    <property type="component" value="Unassembled WGS sequence"/>
</dbReference>
<dbReference type="GO" id="GO:0000976">
    <property type="term" value="F:transcription cis-regulatory region binding"/>
    <property type="evidence" value="ECO:0007669"/>
    <property type="project" value="TreeGrafter"/>
</dbReference>
<keyword evidence="6" id="KW-1185">Reference proteome</keyword>
<name>A0AA38FE05_TAXCH</name>
<feature type="region of interest" description="Disordered" evidence="3">
    <location>
        <begin position="1"/>
        <end position="83"/>
    </location>
</feature>
<dbReference type="InterPro" id="IPR013320">
    <property type="entry name" value="ConA-like_dom_sf"/>
</dbReference>
<feature type="compositionally biased region" description="Acidic residues" evidence="3">
    <location>
        <begin position="1"/>
        <end position="28"/>
    </location>
</feature>
<gene>
    <name evidence="5" type="ORF">KI387_014622</name>
</gene>
<keyword evidence="2" id="KW-0539">Nucleus</keyword>
<dbReference type="Gene3D" id="2.60.120.920">
    <property type="match status" value="1"/>
</dbReference>
<dbReference type="PROSITE" id="PS50188">
    <property type="entry name" value="B302_SPRY"/>
    <property type="match status" value="1"/>
</dbReference>
<organism evidence="5 6">
    <name type="scientific">Taxus chinensis</name>
    <name type="common">Chinese yew</name>
    <name type="synonym">Taxus wallichiana var. chinensis</name>
    <dbReference type="NCBI Taxonomy" id="29808"/>
    <lineage>
        <taxon>Eukaryota</taxon>
        <taxon>Viridiplantae</taxon>
        <taxon>Streptophyta</taxon>
        <taxon>Embryophyta</taxon>
        <taxon>Tracheophyta</taxon>
        <taxon>Spermatophyta</taxon>
        <taxon>Pinopsida</taxon>
        <taxon>Pinidae</taxon>
        <taxon>Conifers II</taxon>
        <taxon>Cupressales</taxon>
        <taxon>Taxaceae</taxon>
        <taxon>Taxus</taxon>
    </lineage>
</organism>
<feature type="non-terminal residue" evidence="5">
    <location>
        <position position="1"/>
    </location>
</feature>
<dbReference type="InterPro" id="IPR037353">
    <property type="entry name" value="ASH2"/>
</dbReference>
<evidence type="ECO:0000313" key="6">
    <source>
        <dbReference type="Proteomes" id="UP000824469"/>
    </source>
</evidence>
<feature type="domain" description="B30.2/SPRY" evidence="4">
    <location>
        <begin position="200"/>
        <end position="384"/>
    </location>
</feature>
<evidence type="ECO:0000313" key="5">
    <source>
        <dbReference type="EMBL" id="KAH9303039.1"/>
    </source>
</evidence>
<dbReference type="EMBL" id="JAHRHJ020000009">
    <property type="protein sequence ID" value="KAH9303039.1"/>
    <property type="molecule type" value="Genomic_DNA"/>
</dbReference>
<dbReference type="SUPFAM" id="SSF49899">
    <property type="entry name" value="Concanavalin A-like lectins/glucanases"/>
    <property type="match status" value="1"/>
</dbReference>
<reference evidence="5 6" key="1">
    <citation type="journal article" date="2021" name="Nat. Plants">
        <title>The Taxus genome provides insights into paclitaxel biosynthesis.</title>
        <authorList>
            <person name="Xiong X."/>
            <person name="Gou J."/>
            <person name="Liao Q."/>
            <person name="Li Y."/>
            <person name="Zhou Q."/>
            <person name="Bi G."/>
            <person name="Li C."/>
            <person name="Du R."/>
            <person name="Wang X."/>
            <person name="Sun T."/>
            <person name="Guo L."/>
            <person name="Liang H."/>
            <person name="Lu P."/>
            <person name="Wu Y."/>
            <person name="Zhang Z."/>
            <person name="Ro D.K."/>
            <person name="Shang Y."/>
            <person name="Huang S."/>
            <person name="Yan J."/>
        </authorList>
    </citation>
    <scope>NUCLEOTIDE SEQUENCE [LARGE SCALE GENOMIC DNA]</scope>
    <source>
        <strain evidence="5">Ta-2019</strain>
    </source>
</reference>
<evidence type="ECO:0000256" key="2">
    <source>
        <dbReference type="ARBA" id="ARBA00023242"/>
    </source>
</evidence>
<dbReference type="SMART" id="SM00449">
    <property type="entry name" value="SPRY"/>
    <property type="match status" value="1"/>
</dbReference>
<protein>
    <recommendedName>
        <fullName evidence="4">B30.2/SPRY domain-containing protein</fullName>
    </recommendedName>
</protein>
<comment type="caution">
    <text evidence="5">The sequence shown here is derived from an EMBL/GenBank/DDBJ whole genome shotgun (WGS) entry which is preliminary data.</text>
</comment>
<feature type="compositionally biased region" description="Low complexity" evidence="3">
    <location>
        <begin position="33"/>
        <end position="64"/>
    </location>
</feature>
<feature type="compositionally biased region" description="Low complexity" evidence="3">
    <location>
        <begin position="151"/>
        <end position="164"/>
    </location>
</feature>
<dbReference type="GO" id="GO:0048188">
    <property type="term" value="C:Set1C/COMPASS complex"/>
    <property type="evidence" value="ECO:0007669"/>
    <property type="project" value="InterPro"/>
</dbReference>
<feature type="region of interest" description="Disordered" evidence="3">
    <location>
        <begin position="95"/>
        <end position="114"/>
    </location>
</feature>
<comment type="subcellular location">
    <subcellularLocation>
        <location evidence="1">Nucleus</location>
    </subcellularLocation>
</comment>
<dbReference type="InterPro" id="IPR001870">
    <property type="entry name" value="B30.2/SPRY"/>
</dbReference>
<evidence type="ECO:0000256" key="1">
    <source>
        <dbReference type="ARBA" id="ARBA00004123"/>
    </source>
</evidence>
<dbReference type="PANTHER" id="PTHR10598">
    <property type="entry name" value="SET1/ASH2 HISTONE METHYLTRANSFERASE COMPLEX SUBUNIT ASH2"/>
    <property type="match status" value="1"/>
</dbReference>
<dbReference type="InterPro" id="IPR043136">
    <property type="entry name" value="B30.2/SPRY_sf"/>
</dbReference>
<feature type="compositionally biased region" description="Basic residues" evidence="3">
    <location>
        <begin position="179"/>
        <end position="188"/>
    </location>
</feature>
<sequence length="399" mass="44332">LAYEYDEEEENNVDDEEDDDDDDDEDMEGYNGIIPQQQSQQHQSHHIQQPLHNGSSQTETTSSGEDGRPYYMQNGDGMHAERLSEQVGVVGEDEFEDPNEEMIKIGDDESGYNENGVEEELLGKDMDAEKIVFITPKGSGKGGSQKRKSLASMGAFGESSGSASKKAKKKNTNVWAKSSSRKGGKKNRAGNGTVAAEDTVNITPVVRVPDKVDDSPDLRICLSKIYKAEKVELSDDRLTASSTKGYRMVRSNRGVAEGAWYFEITVVRLGETGHTRLGWSTEKGDVQAPVGYDANSYSYRDLEGTKVHKAIREPYGEAYVEGDVIGFYINLPNGNEYAPKPPHYAWHKNQLYYYNNPEETPKIVPGIQMSNSLEVNGSLRARQYTLECDEISIIVLLIS</sequence>
<dbReference type="FunFam" id="2.60.120.920:FF:000043">
    <property type="entry name" value="Protein TRAUCO"/>
    <property type="match status" value="1"/>
</dbReference>
<feature type="region of interest" description="Disordered" evidence="3">
    <location>
        <begin position="135"/>
        <end position="192"/>
    </location>
</feature>
<dbReference type="AlphaFoldDB" id="A0AA38FE05"/>
<accession>A0AA38FE05</accession>
<dbReference type="PANTHER" id="PTHR10598:SF0">
    <property type="entry name" value="SET1_ASH2 HISTONE METHYLTRANSFERASE COMPLEX SUBUNIT ASH2"/>
    <property type="match status" value="1"/>
</dbReference>
<dbReference type="CDD" id="cd12872">
    <property type="entry name" value="SPRY_Ash2"/>
    <property type="match status" value="1"/>
</dbReference>
<evidence type="ECO:0000259" key="4">
    <source>
        <dbReference type="PROSITE" id="PS50188"/>
    </source>
</evidence>
<proteinExistence type="predicted"/>